<proteinExistence type="predicted"/>
<gene>
    <name evidence="2" type="ORF">FSB_LOCUS18872</name>
</gene>
<dbReference type="EMBL" id="OIVN01001193">
    <property type="protein sequence ID" value="SPC90990.1"/>
    <property type="molecule type" value="Genomic_DNA"/>
</dbReference>
<accession>A0A2N9FV44</accession>
<feature type="region of interest" description="Disordered" evidence="1">
    <location>
        <begin position="163"/>
        <end position="183"/>
    </location>
</feature>
<reference evidence="2" key="1">
    <citation type="submission" date="2018-02" db="EMBL/GenBank/DDBJ databases">
        <authorList>
            <person name="Cohen D.B."/>
            <person name="Kent A.D."/>
        </authorList>
    </citation>
    <scope>NUCLEOTIDE SEQUENCE</scope>
</reference>
<sequence length="242" mass="28253">MGREEKIIYFDKITVEADKLEKKVDRMHVALMKSQGIDDYIFSMRGIAFEPVIQLPSKFAIPKIDRFTGIEDPKKHLLQYLSFVKMEGLNEQQVPYAFPLSLSGIATEWYYALDNDNETFSEFQARWRAKAAKMMNRLAGEDQMRIEDIIHSGRIEENEERVFAPTKKKQHQTQYGGQPRRASKLRRHFDPLGAPISEIFDHICKRGHLKPVNPTLYPNPLPKNWDMSLYCHFHQRTGHSTD</sequence>
<protein>
    <recommendedName>
        <fullName evidence="3">Retrotransposon gag domain-containing protein</fullName>
    </recommendedName>
</protein>
<evidence type="ECO:0008006" key="3">
    <source>
        <dbReference type="Google" id="ProtNLM"/>
    </source>
</evidence>
<name>A0A2N9FV44_FAGSY</name>
<dbReference type="AlphaFoldDB" id="A0A2N9FV44"/>
<organism evidence="2">
    <name type="scientific">Fagus sylvatica</name>
    <name type="common">Beechnut</name>
    <dbReference type="NCBI Taxonomy" id="28930"/>
    <lineage>
        <taxon>Eukaryota</taxon>
        <taxon>Viridiplantae</taxon>
        <taxon>Streptophyta</taxon>
        <taxon>Embryophyta</taxon>
        <taxon>Tracheophyta</taxon>
        <taxon>Spermatophyta</taxon>
        <taxon>Magnoliopsida</taxon>
        <taxon>eudicotyledons</taxon>
        <taxon>Gunneridae</taxon>
        <taxon>Pentapetalae</taxon>
        <taxon>rosids</taxon>
        <taxon>fabids</taxon>
        <taxon>Fagales</taxon>
        <taxon>Fagaceae</taxon>
        <taxon>Fagus</taxon>
    </lineage>
</organism>
<evidence type="ECO:0000256" key="1">
    <source>
        <dbReference type="SAM" id="MobiDB-lite"/>
    </source>
</evidence>
<evidence type="ECO:0000313" key="2">
    <source>
        <dbReference type="EMBL" id="SPC90990.1"/>
    </source>
</evidence>